<dbReference type="OrthoDB" id="5297873at2"/>
<organism evidence="2">
    <name type="scientific">Acidithiobacillus sulfuriphilus</name>
    <dbReference type="NCBI Taxonomy" id="1867749"/>
    <lineage>
        <taxon>Bacteria</taxon>
        <taxon>Pseudomonadati</taxon>
        <taxon>Pseudomonadota</taxon>
        <taxon>Acidithiobacillia</taxon>
        <taxon>Acidithiobacillales</taxon>
        <taxon>Acidithiobacillaceae</taxon>
        <taxon>Acidithiobacillus</taxon>
    </lineage>
</organism>
<gene>
    <name evidence="2" type="ORF">EC580_12815</name>
</gene>
<accession>A0A3M8QUP3</accession>
<evidence type="ECO:0000313" key="2">
    <source>
        <dbReference type="EMBL" id="RNF58230.1"/>
    </source>
</evidence>
<dbReference type="RefSeq" id="WP_123105674.1">
    <property type="nucleotide sequence ID" value="NZ_CP127527.1"/>
</dbReference>
<protein>
    <submittedName>
        <fullName evidence="2">DUF4845 domain-containing protein</fullName>
    </submittedName>
</protein>
<dbReference type="AlphaFoldDB" id="A0A3M8QUP3"/>
<dbReference type="Pfam" id="PF16137">
    <property type="entry name" value="DUF4845"/>
    <property type="match status" value="1"/>
</dbReference>
<keyword evidence="1" id="KW-1133">Transmembrane helix</keyword>
<evidence type="ECO:0000256" key="1">
    <source>
        <dbReference type="SAM" id="Phobius"/>
    </source>
</evidence>
<comment type="caution">
    <text evidence="2">The sequence shown here is derived from an EMBL/GenBank/DDBJ whole genome shotgun (WGS) entry which is preliminary data.</text>
</comment>
<keyword evidence="1" id="KW-0812">Transmembrane</keyword>
<dbReference type="InterPro" id="IPR032314">
    <property type="entry name" value="DUF4845"/>
</dbReference>
<reference evidence="2" key="1">
    <citation type="submission" date="2018-10" db="EMBL/GenBank/DDBJ databases">
        <title>Acidithiobacillus sulfuriphilus sp. nov.: an extremely acidophilic sulfur-oxidizing chemolithotroph isolated from a neutral pH environment.</title>
        <authorList>
            <person name="Falagan C."/>
            <person name="Moya-Beltran A."/>
            <person name="Quatrini R."/>
            <person name="Johnson D.B."/>
        </authorList>
    </citation>
    <scope>NUCLEOTIDE SEQUENCE [LARGE SCALE GENOMIC DNA]</scope>
    <source>
        <strain evidence="2">CJ-2</strain>
    </source>
</reference>
<dbReference type="EMBL" id="RIZI01000191">
    <property type="protein sequence ID" value="RNF58230.1"/>
    <property type="molecule type" value="Genomic_DNA"/>
</dbReference>
<name>A0A3M8QUP3_9PROT</name>
<feature type="transmembrane region" description="Helical" evidence="1">
    <location>
        <begin position="12"/>
        <end position="35"/>
    </location>
</feature>
<sequence length="121" mass="13801">MMRTKDQRQAGISLLGLLFWMVLLVLIIAFVVKIMPVYYDYWSLESIVSTQAREARPQSSEDEIRYDLNRRLGVAMINIPQKDIQIAKDGNAQPIITVDYDKVVPLVGNVSLLIHFHTVGK</sequence>
<keyword evidence="1" id="KW-0472">Membrane</keyword>
<proteinExistence type="predicted"/>